<dbReference type="Pfam" id="PF22807">
    <property type="entry name" value="TrAA12"/>
    <property type="match status" value="1"/>
</dbReference>
<reference evidence="2" key="1">
    <citation type="journal article" date="2015" name="Nature">
        <title>Complex archaea that bridge the gap between prokaryotes and eukaryotes.</title>
        <authorList>
            <person name="Spang A."/>
            <person name="Saw J.H."/>
            <person name="Jorgensen S.L."/>
            <person name="Zaremba-Niedzwiedzka K."/>
            <person name="Martijn J."/>
            <person name="Lind A.E."/>
            <person name="van Eijk R."/>
            <person name="Schleper C."/>
            <person name="Guy L."/>
            <person name="Ettema T.J."/>
        </authorList>
    </citation>
    <scope>NUCLEOTIDE SEQUENCE</scope>
</reference>
<dbReference type="AlphaFoldDB" id="A0A0F9Y6I1"/>
<name>A0A0F9Y6I1_9ZZZZ</name>
<dbReference type="SUPFAM" id="SSF50952">
    <property type="entry name" value="Soluble quinoprotein glucose dehydrogenase"/>
    <property type="match status" value="1"/>
</dbReference>
<gene>
    <name evidence="2" type="ORF">LCGC14_0130150</name>
</gene>
<evidence type="ECO:0000259" key="1">
    <source>
        <dbReference type="Pfam" id="PF22807"/>
    </source>
</evidence>
<protein>
    <recommendedName>
        <fullName evidence="1">Pyrroloquinoline quinone-dependent pyranose dehydrogenase beta-propeller domain-containing protein</fullName>
    </recommendedName>
</protein>
<comment type="caution">
    <text evidence="2">The sequence shown here is derived from an EMBL/GenBank/DDBJ whole genome shotgun (WGS) entry which is preliminary data.</text>
</comment>
<organism evidence="2">
    <name type="scientific">marine sediment metagenome</name>
    <dbReference type="NCBI Taxonomy" id="412755"/>
    <lineage>
        <taxon>unclassified sequences</taxon>
        <taxon>metagenomes</taxon>
        <taxon>ecological metagenomes</taxon>
    </lineage>
</organism>
<feature type="domain" description="Pyrroloquinoline quinone-dependent pyranose dehydrogenase beta-propeller" evidence="1">
    <location>
        <begin position="50"/>
        <end position="383"/>
    </location>
</feature>
<dbReference type="PANTHER" id="PTHR19328">
    <property type="entry name" value="HEDGEHOG-INTERACTING PROTEIN"/>
    <property type="match status" value="1"/>
</dbReference>
<accession>A0A0F9Y6I1</accession>
<sequence length="395" mass="44114">MKIPFLKITLAIALVIALHSCKENKKEDLKNTAEKVELDSTDLALLDLNLPEGFQIEVYARGVDGARSMAMGENGTLFVGTRTENNVYAIQDTDGDFKADNIMVLDTMEVPNGIAMRNGDLYVAQVGSLWKYPNIEEQLGGDLEKELIYDDFPTEFHHGWKYIAFGPDDKLYVPVGAPCNICNRTDEDERFSTISRMDPDGSNREIYARGVRNSVGFTWHPDSKEMWFTDNGRDMLGDDIPPCELNKVTEAGQHFGYPFCHGGIVKDPEFGDLHPCSDFVSPALQLDAHVAPLGIKFYTGNMFPSEYKGKAFIAEHGSWNRSKKVGYRIMMVDIQDGEAVSTEPFIDGWLDEVEQKATGRPVDILLLKDGSMLISDDYGDAIYRVSYSETALANN</sequence>
<dbReference type="PANTHER" id="PTHR19328:SF40">
    <property type="entry name" value="BLL0591 PROTEIN"/>
    <property type="match status" value="1"/>
</dbReference>
<dbReference type="EMBL" id="LAZR01000042">
    <property type="protein sequence ID" value="KKO00249.1"/>
    <property type="molecule type" value="Genomic_DNA"/>
</dbReference>
<dbReference type="InterPro" id="IPR011042">
    <property type="entry name" value="6-blade_b-propeller_TolB-like"/>
</dbReference>
<evidence type="ECO:0000313" key="2">
    <source>
        <dbReference type="EMBL" id="KKO00249.1"/>
    </source>
</evidence>
<proteinExistence type="predicted"/>
<dbReference type="Gene3D" id="2.120.10.30">
    <property type="entry name" value="TolB, C-terminal domain"/>
    <property type="match status" value="1"/>
</dbReference>
<dbReference type="InterPro" id="IPR011041">
    <property type="entry name" value="Quinoprot_gluc/sorb_DH_b-prop"/>
</dbReference>
<dbReference type="InterPro" id="IPR054539">
    <property type="entry name" value="Beta-prop_PDH"/>
</dbReference>